<dbReference type="RefSeq" id="XP_070919611.1">
    <property type="nucleotide sequence ID" value="XM_071063510.1"/>
</dbReference>
<dbReference type="Pfam" id="PF13826">
    <property type="entry name" value="Monooxy_af470-like"/>
    <property type="match status" value="1"/>
</dbReference>
<keyword evidence="4" id="KW-1185">Reference proteome</keyword>
<sequence>MDGYSDIASQPAISTLEFIVTEMSAKLQHIGAAAPTPARHNHAEAVKITRYSAFRDNFRLTTWIALGALLQGLASLLLPARYALLPALYLLLHRAVRAIMMAGGVIPNTQMDGVIMGKYTAQIPRKDGSLPTQPAEEEIAVILLAARSNHPLGLFGKGYRDISDMINGMLAELWENGKEKYGFLGQTSYIAANERHTNNQVLVLCYFRSIEGLHAFAHSPIHRKAWDWWNSVTKSYPYLSIMHEVYHAPKGHWENIYGNNHITGIAKTNALVTIDGQPARPLFDANRGSLRTQLGRLGRGDGAENEKYGPSPY</sequence>
<dbReference type="GO" id="GO:0004497">
    <property type="term" value="F:monooxygenase activity"/>
    <property type="evidence" value="ECO:0007669"/>
    <property type="project" value="UniProtKB-KW"/>
</dbReference>
<dbReference type="EMBL" id="BAAFSV010000004">
    <property type="protein sequence ID" value="GAB1317880.1"/>
    <property type="molecule type" value="Genomic_DNA"/>
</dbReference>
<dbReference type="InterPro" id="IPR011008">
    <property type="entry name" value="Dimeric_a/b-barrel"/>
</dbReference>
<protein>
    <submittedName>
        <fullName evidence="3">Monooxygenase</fullName>
    </submittedName>
</protein>
<keyword evidence="2" id="KW-1133">Transmembrane helix</keyword>
<accession>A0ABQ0GJZ7</accession>
<keyword evidence="2" id="KW-0812">Transmembrane</keyword>
<name>A0ABQ0GJZ7_9PEZI</name>
<dbReference type="InterPro" id="IPR025444">
    <property type="entry name" value="Monooxy_af470"/>
</dbReference>
<evidence type="ECO:0000313" key="3">
    <source>
        <dbReference type="EMBL" id="GAB1317880.1"/>
    </source>
</evidence>
<feature type="region of interest" description="Disordered" evidence="1">
    <location>
        <begin position="293"/>
        <end position="313"/>
    </location>
</feature>
<feature type="compositionally biased region" description="Basic and acidic residues" evidence="1">
    <location>
        <begin position="298"/>
        <end position="307"/>
    </location>
</feature>
<gene>
    <name evidence="3" type="ORF">MFIFM68171_08090</name>
</gene>
<feature type="transmembrane region" description="Helical" evidence="2">
    <location>
        <begin position="63"/>
        <end position="92"/>
    </location>
</feature>
<evidence type="ECO:0000256" key="1">
    <source>
        <dbReference type="SAM" id="MobiDB-lite"/>
    </source>
</evidence>
<keyword evidence="2" id="KW-0472">Membrane</keyword>
<keyword evidence="3" id="KW-0560">Oxidoreductase</keyword>
<dbReference type="Proteomes" id="UP001628179">
    <property type="component" value="Unassembled WGS sequence"/>
</dbReference>
<evidence type="ECO:0000256" key="2">
    <source>
        <dbReference type="SAM" id="Phobius"/>
    </source>
</evidence>
<dbReference type="GeneID" id="98178833"/>
<dbReference type="SUPFAM" id="SSF54909">
    <property type="entry name" value="Dimeric alpha+beta barrel"/>
    <property type="match status" value="1"/>
</dbReference>
<proteinExistence type="predicted"/>
<keyword evidence="3" id="KW-0503">Monooxygenase</keyword>
<evidence type="ECO:0000313" key="4">
    <source>
        <dbReference type="Proteomes" id="UP001628179"/>
    </source>
</evidence>
<comment type="caution">
    <text evidence="3">The sequence shown here is derived from an EMBL/GenBank/DDBJ whole genome shotgun (WGS) entry which is preliminary data.</text>
</comment>
<reference evidence="3 4" key="1">
    <citation type="submission" date="2024-09" db="EMBL/GenBank/DDBJ databases">
        <title>Itraconazole resistance in Madurella fahalii resulting from another homologue of gene encoding cytochrome P450 14-alpha sterol demethylase (CYP51).</title>
        <authorList>
            <person name="Yoshioka I."/>
            <person name="Fahal A.H."/>
            <person name="Kaneko S."/>
            <person name="Yaguchi T."/>
        </authorList>
    </citation>
    <scope>NUCLEOTIDE SEQUENCE [LARGE SCALE GENOMIC DNA]</scope>
    <source>
        <strain evidence="3 4">IFM 68171</strain>
    </source>
</reference>
<organism evidence="3 4">
    <name type="scientific">Madurella fahalii</name>
    <dbReference type="NCBI Taxonomy" id="1157608"/>
    <lineage>
        <taxon>Eukaryota</taxon>
        <taxon>Fungi</taxon>
        <taxon>Dikarya</taxon>
        <taxon>Ascomycota</taxon>
        <taxon>Pezizomycotina</taxon>
        <taxon>Sordariomycetes</taxon>
        <taxon>Sordariomycetidae</taxon>
        <taxon>Sordariales</taxon>
        <taxon>Sordariales incertae sedis</taxon>
        <taxon>Madurella</taxon>
    </lineage>
</organism>